<dbReference type="AlphaFoldDB" id="A0A4Y2TFW4"/>
<evidence type="ECO:0000259" key="2">
    <source>
        <dbReference type="Pfam" id="PF08523"/>
    </source>
</evidence>
<evidence type="ECO:0000313" key="4">
    <source>
        <dbReference type="Proteomes" id="UP000499080"/>
    </source>
</evidence>
<protein>
    <submittedName>
        <fullName evidence="3">Endothelial differentiation-related factor 1</fullName>
    </submittedName>
</protein>
<dbReference type="InterPro" id="IPR010982">
    <property type="entry name" value="Lambda_DNA-bd_dom_sf"/>
</dbReference>
<feature type="domain" description="Multiprotein bridging factor 1 N-terminal" evidence="2">
    <location>
        <begin position="5"/>
        <end position="73"/>
    </location>
</feature>
<dbReference type="GO" id="GO:0003677">
    <property type="term" value="F:DNA binding"/>
    <property type="evidence" value="ECO:0007669"/>
    <property type="project" value="UniProtKB-KW"/>
</dbReference>
<reference evidence="3 4" key="1">
    <citation type="journal article" date="2019" name="Sci. Rep.">
        <title>Orb-weaving spider Araneus ventricosus genome elucidates the spidroin gene catalogue.</title>
        <authorList>
            <person name="Kono N."/>
            <person name="Nakamura H."/>
            <person name="Ohtoshi R."/>
            <person name="Moran D.A.P."/>
            <person name="Shinohara A."/>
            <person name="Yoshida Y."/>
            <person name="Fujiwara M."/>
            <person name="Mori M."/>
            <person name="Tomita M."/>
            <person name="Arakawa K."/>
        </authorList>
    </citation>
    <scope>NUCLEOTIDE SEQUENCE [LARGE SCALE GENOMIC DNA]</scope>
</reference>
<sequence length="109" mass="12224">MSEEDWDTVTYLRKKPPKASQLRSQQAINAAQRQGLAIETTKKFNAATNKQHLTTLNTSKLDKETEQLHHETVGLDVGRLIQQGRQNKGLTQKDLATVGNLSLKKLLLC</sequence>
<dbReference type="OrthoDB" id="10253401at2759"/>
<proteinExistence type="predicted"/>
<keyword evidence="4" id="KW-1185">Reference proteome</keyword>
<comment type="caution">
    <text evidence="3">The sequence shown here is derived from an EMBL/GenBank/DDBJ whole genome shotgun (WGS) entry which is preliminary data.</text>
</comment>
<organism evidence="3 4">
    <name type="scientific">Araneus ventricosus</name>
    <name type="common">Orbweaver spider</name>
    <name type="synonym">Epeira ventricosa</name>
    <dbReference type="NCBI Taxonomy" id="182803"/>
    <lineage>
        <taxon>Eukaryota</taxon>
        <taxon>Metazoa</taxon>
        <taxon>Ecdysozoa</taxon>
        <taxon>Arthropoda</taxon>
        <taxon>Chelicerata</taxon>
        <taxon>Arachnida</taxon>
        <taxon>Araneae</taxon>
        <taxon>Araneomorphae</taxon>
        <taxon>Entelegynae</taxon>
        <taxon>Araneoidea</taxon>
        <taxon>Araneidae</taxon>
        <taxon>Araneus</taxon>
    </lineage>
</organism>
<keyword evidence="1" id="KW-0238">DNA-binding</keyword>
<dbReference type="Gene3D" id="1.10.260.40">
    <property type="entry name" value="lambda repressor-like DNA-binding domains"/>
    <property type="match status" value="1"/>
</dbReference>
<dbReference type="Proteomes" id="UP000499080">
    <property type="component" value="Unassembled WGS sequence"/>
</dbReference>
<dbReference type="PANTHER" id="PTHR10245:SF15">
    <property type="entry name" value="ENDOTHELIAL DIFFERENTIATION-RELATED FACTOR 1"/>
    <property type="match status" value="1"/>
</dbReference>
<evidence type="ECO:0000256" key="1">
    <source>
        <dbReference type="ARBA" id="ARBA00023125"/>
    </source>
</evidence>
<name>A0A4Y2TFW4_ARAVE</name>
<evidence type="ECO:0000313" key="3">
    <source>
        <dbReference type="EMBL" id="GBN99508.1"/>
    </source>
</evidence>
<dbReference type="PANTHER" id="PTHR10245">
    <property type="entry name" value="ENDOTHELIAL DIFFERENTIATION-RELATED FACTOR 1 MULTIPROTEIN BRIDGING FACTOR 1"/>
    <property type="match status" value="1"/>
</dbReference>
<dbReference type="GO" id="GO:0005634">
    <property type="term" value="C:nucleus"/>
    <property type="evidence" value="ECO:0007669"/>
    <property type="project" value="TreeGrafter"/>
</dbReference>
<dbReference type="EMBL" id="BGPR01028380">
    <property type="protein sequence ID" value="GBN99508.1"/>
    <property type="molecule type" value="Genomic_DNA"/>
</dbReference>
<gene>
    <name evidence="3" type="primary">edf1</name>
    <name evidence="3" type="ORF">AVEN_57983_1</name>
</gene>
<dbReference type="Pfam" id="PF08523">
    <property type="entry name" value="MBF1"/>
    <property type="match status" value="1"/>
</dbReference>
<dbReference type="InterPro" id="IPR013729">
    <property type="entry name" value="MBF1_N"/>
</dbReference>
<accession>A0A4Y2TFW4</accession>